<reference evidence="1" key="2">
    <citation type="submission" date="2020-05" db="UniProtKB">
        <authorList>
            <consortium name="EnsemblMetazoa"/>
        </authorList>
    </citation>
    <scope>IDENTIFICATION</scope>
    <source>
        <strain evidence="1">IAEA</strain>
    </source>
</reference>
<name>A0A1B0C4L5_9MUSC</name>
<sequence>MTFQQYLAYPSQRNRIGNLQYICTKNELSKPYVVIELQQSYDHNKVSGANHSDPKLGGNSWSCSFILLIFSRLPILNLIKKQRQI</sequence>
<dbReference type="EnsemblMetazoa" id="GPPI048988-RA">
    <property type="protein sequence ID" value="GPPI048988-PA"/>
    <property type="gene ID" value="GPPI048988"/>
</dbReference>
<dbReference type="EMBL" id="JXJN01025532">
    <property type="status" value="NOT_ANNOTATED_CDS"/>
    <property type="molecule type" value="Genomic_DNA"/>
</dbReference>
<evidence type="ECO:0000313" key="1">
    <source>
        <dbReference type="EnsemblMetazoa" id="GPPI048988-PA"/>
    </source>
</evidence>
<dbReference type="VEuPathDB" id="VectorBase:GPPI048988"/>
<dbReference type="EMBL" id="JXJN01025531">
    <property type="status" value="NOT_ANNOTATED_CDS"/>
    <property type="molecule type" value="Genomic_DNA"/>
</dbReference>
<protein>
    <submittedName>
        <fullName evidence="1">Uncharacterized protein</fullName>
    </submittedName>
</protein>
<keyword evidence="2" id="KW-1185">Reference proteome</keyword>
<dbReference type="Proteomes" id="UP000092460">
    <property type="component" value="Unassembled WGS sequence"/>
</dbReference>
<accession>A0A1B0C4L5</accession>
<evidence type="ECO:0000313" key="2">
    <source>
        <dbReference type="Proteomes" id="UP000092460"/>
    </source>
</evidence>
<dbReference type="AlphaFoldDB" id="A0A1B0C4L5"/>
<proteinExistence type="predicted"/>
<reference evidence="2" key="1">
    <citation type="submission" date="2015-01" db="EMBL/GenBank/DDBJ databases">
        <authorList>
            <person name="Aksoy S."/>
            <person name="Warren W."/>
            <person name="Wilson R.K."/>
        </authorList>
    </citation>
    <scope>NUCLEOTIDE SEQUENCE [LARGE SCALE GENOMIC DNA]</scope>
    <source>
        <strain evidence="2">IAEA</strain>
    </source>
</reference>
<organism evidence="1 2">
    <name type="scientific">Glossina palpalis gambiensis</name>
    <dbReference type="NCBI Taxonomy" id="67801"/>
    <lineage>
        <taxon>Eukaryota</taxon>
        <taxon>Metazoa</taxon>
        <taxon>Ecdysozoa</taxon>
        <taxon>Arthropoda</taxon>
        <taxon>Hexapoda</taxon>
        <taxon>Insecta</taxon>
        <taxon>Pterygota</taxon>
        <taxon>Neoptera</taxon>
        <taxon>Endopterygota</taxon>
        <taxon>Diptera</taxon>
        <taxon>Brachycera</taxon>
        <taxon>Muscomorpha</taxon>
        <taxon>Hippoboscoidea</taxon>
        <taxon>Glossinidae</taxon>
        <taxon>Glossina</taxon>
    </lineage>
</organism>